<gene>
    <name evidence="16" type="ORF">TKK_007041</name>
</gene>
<dbReference type="EMBL" id="JBJJXI010000055">
    <property type="protein sequence ID" value="KAL3399804.1"/>
    <property type="molecule type" value="Genomic_DNA"/>
</dbReference>
<evidence type="ECO:0000256" key="2">
    <source>
        <dbReference type="ARBA" id="ARBA00004123"/>
    </source>
</evidence>
<dbReference type="InterPro" id="IPR036397">
    <property type="entry name" value="RNaseH_sf"/>
</dbReference>
<evidence type="ECO:0000256" key="7">
    <source>
        <dbReference type="ARBA" id="ARBA00022722"/>
    </source>
</evidence>
<comment type="subcellular location">
    <subcellularLocation>
        <location evidence="3">Cytoplasm</location>
    </subcellularLocation>
    <subcellularLocation>
        <location evidence="2">Nucleus</location>
    </subcellularLocation>
</comment>
<dbReference type="InterPro" id="IPR039637">
    <property type="entry name" value="CNOT7/CNOT8/Pop2"/>
</dbReference>
<evidence type="ECO:0000256" key="6">
    <source>
        <dbReference type="ARBA" id="ARBA00022490"/>
    </source>
</evidence>
<keyword evidence="11" id="KW-0694">RNA-binding</keyword>
<evidence type="ECO:0000256" key="4">
    <source>
        <dbReference type="ARBA" id="ARBA00008372"/>
    </source>
</evidence>
<organism evidence="16 17">
    <name type="scientific">Trichogramma kaykai</name>
    <dbReference type="NCBI Taxonomy" id="54128"/>
    <lineage>
        <taxon>Eukaryota</taxon>
        <taxon>Metazoa</taxon>
        <taxon>Ecdysozoa</taxon>
        <taxon>Arthropoda</taxon>
        <taxon>Hexapoda</taxon>
        <taxon>Insecta</taxon>
        <taxon>Pterygota</taxon>
        <taxon>Neoptera</taxon>
        <taxon>Endopterygota</taxon>
        <taxon>Hymenoptera</taxon>
        <taxon>Apocrita</taxon>
        <taxon>Proctotrupomorpha</taxon>
        <taxon>Chalcidoidea</taxon>
        <taxon>Trichogrammatidae</taxon>
        <taxon>Trichogramma</taxon>
    </lineage>
</organism>
<keyword evidence="8" id="KW-0479">Metal-binding</keyword>
<dbReference type="Gene3D" id="3.30.420.10">
    <property type="entry name" value="Ribonuclease H-like superfamily/Ribonuclease H"/>
    <property type="match status" value="1"/>
</dbReference>
<dbReference type="GO" id="GO:0005634">
    <property type="term" value="C:nucleus"/>
    <property type="evidence" value="ECO:0007669"/>
    <property type="project" value="UniProtKB-SubCell"/>
</dbReference>
<evidence type="ECO:0000256" key="11">
    <source>
        <dbReference type="ARBA" id="ARBA00022884"/>
    </source>
</evidence>
<dbReference type="GO" id="GO:0046872">
    <property type="term" value="F:metal ion binding"/>
    <property type="evidence" value="ECO:0007669"/>
    <property type="project" value="UniProtKB-KW"/>
</dbReference>
<comment type="catalytic activity">
    <reaction evidence="1">
        <text>Exonucleolytic cleavage of poly(A) to 5'-AMP.</text>
        <dbReference type="EC" id="3.1.13.4"/>
    </reaction>
</comment>
<dbReference type="Proteomes" id="UP001627154">
    <property type="component" value="Unassembled WGS sequence"/>
</dbReference>
<evidence type="ECO:0000256" key="13">
    <source>
        <dbReference type="ARBA" id="ARBA00023163"/>
    </source>
</evidence>
<keyword evidence="9" id="KW-0378">Hydrolase</keyword>
<keyword evidence="13" id="KW-0804">Transcription</keyword>
<comment type="caution">
    <text evidence="16">The sequence shown here is derived from an EMBL/GenBank/DDBJ whole genome shotgun (WGS) entry which is preliminary data.</text>
</comment>
<protein>
    <recommendedName>
        <fullName evidence="5">poly(A)-specific ribonuclease</fullName>
        <ecNumber evidence="5">3.1.13.4</ecNumber>
    </recommendedName>
</protein>
<sequence>MLPICKQNITEVWSYNLIKAFKNIKDQIKNTSFVAFDSEYPGPLLPRTREIDEWTYINGTVPYTNPIQFGLAFYGEFGNKIIPINTWQINFQFDEDTDKTNPEGIKFLKEHGFDFNRHKNEGCTPGCLHERTAFALRNRYIYIYIFADIYVYLSTTATIRTQRQRSGNRTSKCQCDATRDNTRRWQRDSSTSSSYRARARRARAQHSAVVRAAQRVVEPRRGGSGASIDFRQNAVRGAHHQHYYIPACVSDRAAQCEKAKAHCASIIGIWSTRTWLRVLCIRCLLPESHRVYKSPRGELFFVTFIIIICYTFQRAANYINISHSCGSASPPVRIYTYRLAVYNNWDRVPFKFHSASGVTSMNVISCPWPGCKDNLLIVSFKKLYLF</sequence>
<dbReference type="InterPro" id="IPR012337">
    <property type="entry name" value="RNaseH-like_sf"/>
</dbReference>
<dbReference type="EC" id="3.1.13.4" evidence="5"/>
<dbReference type="InterPro" id="IPR006941">
    <property type="entry name" value="RNase_CAF1"/>
</dbReference>
<keyword evidence="7" id="KW-0540">Nuclease</keyword>
<evidence type="ECO:0000256" key="3">
    <source>
        <dbReference type="ARBA" id="ARBA00004496"/>
    </source>
</evidence>
<keyword evidence="15" id="KW-0472">Membrane</keyword>
<evidence type="ECO:0000256" key="8">
    <source>
        <dbReference type="ARBA" id="ARBA00022723"/>
    </source>
</evidence>
<comment type="similarity">
    <text evidence="4">Belongs to the CAF1 family.</text>
</comment>
<feature type="transmembrane region" description="Helical" evidence="15">
    <location>
        <begin position="140"/>
        <end position="159"/>
    </location>
</feature>
<keyword evidence="10" id="KW-0269">Exonuclease</keyword>
<dbReference type="GO" id="GO:0003723">
    <property type="term" value="F:RNA binding"/>
    <property type="evidence" value="ECO:0007669"/>
    <property type="project" value="UniProtKB-KW"/>
</dbReference>
<accession>A0ABD2X3E8</accession>
<name>A0ABD2X3E8_9HYME</name>
<evidence type="ECO:0000256" key="5">
    <source>
        <dbReference type="ARBA" id="ARBA00012161"/>
    </source>
</evidence>
<evidence type="ECO:0000256" key="9">
    <source>
        <dbReference type="ARBA" id="ARBA00022801"/>
    </source>
</evidence>
<dbReference type="GO" id="GO:0005737">
    <property type="term" value="C:cytoplasm"/>
    <property type="evidence" value="ECO:0007669"/>
    <property type="project" value="UniProtKB-SubCell"/>
</dbReference>
<evidence type="ECO:0000256" key="1">
    <source>
        <dbReference type="ARBA" id="ARBA00001663"/>
    </source>
</evidence>
<evidence type="ECO:0000256" key="14">
    <source>
        <dbReference type="ARBA" id="ARBA00023242"/>
    </source>
</evidence>
<reference evidence="16 17" key="1">
    <citation type="journal article" date="2024" name="bioRxiv">
        <title>A reference genome for Trichogramma kaykai: A tiny desert-dwelling parasitoid wasp with competing sex-ratio distorters.</title>
        <authorList>
            <person name="Culotta J."/>
            <person name="Lindsey A.R."/>
        </authorList>
    </citation>
    <scope>NUCLEOTIDE SEQUENCE [LARGE SCALE GENOMIC DNA]</scope>
    <source>
        <strain evidence="16 17">KSX58</strain>
    </source>
</reference>
<dbReference type="PANTHER" id="PTHR10797">
    <property type="entry name" value="CCR4-NOT TRANSCRIPTION COMPLEX SUBUNIT"/>
    <property type="match status" value="1"/>
</dbReference>
<evidence type="ECO:0000313" key="17">
    <source>
        <dbReference type="Proteomes" id="UP001627154"/>
    </source>
</evidence>
<dbReference type="SUPFAM" id="SSF53098">
    <property type="entry name" value="Ribonuclease H-like"/>
    <property type="match status" value="1"/>
</dbReference>
<keyword evidence="6" id="KW-0963">Cytoplasm</keyword>
<keyword evidence="12" id="KW-0805">Transcription regulation</keyword>
<keyword evidence="17" id="KW-1185">Reference proteome</keyword>
<dbReference type="AlphaFoldDB" id="A0ABD2X3E8"/>
<keyword evidence="14" id="KW-0539">Nucleus</keyword>
<dbReference type="Pfam" id="PF04857">
    <property type="entry name" value="CAF1"/>
    <property type="match status" value="1"/>
</dbReference>
<keyword evidence="15" id="KW-0812">Transmembrane</keyword>
<evidence type="ECO:0000256" key="10">
    <source>
        <dbReference type="ARBA" id="ARBA00022839"/>
    </source>
</evidence>
<evidence type="ECO:0000256" key="15">
    <source>
        <dbReference type="SAM" id="Phobius"/>
    </source>
</evidence>
<keyword evidence="15" id="KW-1133">Transmembrane helix</keyword>
<dbReference type="GO" id="GO:0004535">
    <property type="term" value="F:poly(A)-specific ribonuclease activity"/>
    <property type="evidence" value="ECO:0007669"/>
    <property type="project" value="UniProtKB-EC"/>
</dbReference>
<proteinExistence type="inferred from homology"/>
<evidence type="ECO:0000256" key="12">
    <source>
        <dbReference type="ARBA" id="ARBA00023015"/>
    </source>
</evidence>
<evidence type="ECO:0000313" key="16">
    <source>
        <dbReference type="EMBL" id="KAL3399804.1"/>
    </source>
</evidence>